<dbReference type="AlphaFoldDB" id="A0A395V5Y1"/>
<keyword evidence="5 8" id="KW-1133">Transmembrane helix</keyword>
<feature type="transmembrane region" description="Helical" evidence="8">
    <location>
        <begin position="46"/>
        <end position="64"/>
    </location>
</feature>
<keyword evidence="3 7" id="KW-1003">Cell membrane</keyword>
<feature type="transmembrane region" description="Helical" evidence="8">
    <location>
        <begin position="361"/>
        <end position="378"/>
    </location>
</feature>
<evidence type="ECO:0000256" key="7">
    <source>
        <dbReference type="PIRNR" id="PIRNR016636"/>
    </source>
</evidence>
<dbReference type="PANTHER" id="PTHR13285">
    <property type="entry name" value="ACYLTRANSFERASE"/>
    <property type="match status" value="1"/>
</dbReference>
<evidence type="ECO:0000256" key="6">
    <source>
        <dbReference type="ARBA" id="ARBA00023136"/>
    </source>
</evidence>
<organism evidence="9 10">
    <name type="scientific">Roseburia hominis</name>
    <dbReference type="NCBI Taxonomy" id="301301"/>
    <lineage>
        <taxon>Bacteria</taxon>
        <taxon>Bacillati</taxon>
        <taxon>Bacillota</taxon>
        <taxon>Clostridia</taxon>
        <taxon>Lachnospirales</taxon>
        <taxon>Lachnospiraceae</taxon>
        <taxon>Roseburia</taxon>
    </lineage>
</organism>
<sequence>MIFNSIDFLIFFPIVILVYFCVPQKLKKIWLLVASYYFYMCWNVKYILLLLFSTIVTYVTGLLLEKPKINRKLVVGGSFSINLLILAIFKYYNFFISTISDLCGKAGIEVTIRKMDLLLPVGISFYIFQALGYTMDVYRREIKAEKKFVNYALFVSFFPQLVAGPIERSKNLLHQIEEPHFWDTKRVSYGLQLMVWGFFKKLVIADRAAILVDTVYGNYNVYEGWELVVATVLFAVQIYCDFSSYSDIAIGAAQVMGFTLMQNFKQPYFSQSVSEFWRRWHVSLSTWFRDYLYFPLGGSRCKPLRHYINLMIVFLVSGLWHGASWTYVIWGGINGIYQIMENILNRKYKLPLISEKIGGKMFKMLGTFALIDFSWIFFRADNISSAFQIIRRIFMVNNMWIFFDGTLGTMGLDFKDMFVLFIALEILMFVSVLQYRNICIRDSIAKQNIVFRYIVYIVPLILIAVYGIYGASYDATSFIYFQF</sequence>
<dbReference type="InterPro" id="IPR028362">
    <property type="entry name" value="AlgI"/>
</dbReference>
<feature type="transmembrane region" description="Helical" evidence="8">
    <location>
        <begin position="7"/>
        <end position="26"/>
    </location>
</feature>
<dbReference type="GO" id="GO:0016746">
    <property type="term" value="F:acyltransferase activity"/>
    <property type="evidence" value="ECO:0007669"/>
    <property type="project" value="UniProtKB-KW"/>
</dbReference>
<keyword evidence="7" id="KW-0012">Acyltransferase</keyword>
<evidence type="ECO:0000256" key="2">
    <source>
        <dbReference type="ARBA" id="ARBA00010323"/>
    </source>
</evidence>
<feature type="transmembrane region" description="Helical" evidence="8">
    <location>
        <begin position="73"/>
        <end position="92"/>
    </location>
</feature>
<evidence type="ECO:0000256" key="8">
    <source>
        <dbReference type="SAM" id="Phobius"/>
    </source>
</evidence>
<protein>
    <submittedName>
        <fullName evidence="9">MBOAT family protein</fullName>
    </submittedName>
</protein>
<dbReference type="Proteomes" id="UP000266172">
    <property type="component" value="Unassembled WGS sequence"/>
</dbReference>
<dbReference type="GO" id="GO:0005886">
    <property type="term" value="C:plasma membrane"/>
    <property type="evidence" value="ECO:0007669"/>
    <property type="project" value="UniProtKB-SubCell"/>
</dbReference>
<comment type="similarity">
    <text evidence="2 7">Belongs to the membrane-bound acyltransferase family.</text>
</comment>
<name>A0A395V5Y1_9FIRM</name>
<feature type="transmembrane region" description="Helical" evidence="8">
    <location>
        <begin position="307"/>
        <end position="330"/>
    </location>
</feature>
<keyword evidence="7" id="KW-0808">Transferase</keyword>
<dbReference type="InterPro" id="IPR024194">
    <property type="entry name" value="Ac/AlaTfrase_AlgI/DltB"/>
</dbReference>
<dbReference type="InterPro" id="IPR051085">
    <property type="entry name" value="MB_O-acyltransferase"/>
</dbReference>
<reference evidence="9 10" key="1">
    <citation type="submission" date="2018-08" db="EMBL/GenBank/DDBJ databases">
        <title>A genome reference for cultivated species of the human gut microbiota.</title>
        <authorList>
            <person name="Zou Y."/>
            <person name="Xue W."/>
            <person name="Luo G."/>
        </authorList>
    </citation>
    <scope>NUCLEOTIDE SEQUENCE [LARGE SCALE GENOMIC DNA]</scope>
    <source>
        <strain evidence="9 10">AF22-12AC</strain>
    </source>
</reference>
<comment type="subcellular location">
    <subcellularLocation>
        <location evidence="1">Cell membrane</location>
        <topology evidence="1">Multi-pass membrane protein</topology>
    </subcellularLocation>
</comment>
<evidence type="ECO:0000313" key="9">
    <source>
        <dbReference type="EMBL" id="RGS39672.1"/>
    </source>
</evidence>
<evidence type="ECO:0000313" key="10">
    <source>
        <dbReference type="Proteomes" id="UP000266172"/>
    </source>
</evidence>
<evidence type="ECO:0000256" key="4">
    <source>
        <dbReference type="ARBA" id="ARBA00022692"/>
    </source>
</evidence>
<gene>
    <name evidence="9" type="ORF">DWX93_10630</name>
</gene>
<comment type="caution">
    <text evidence="9">The sequence shown here is derived from an EMBL/GenBank/DDBJ whole genome shotgun (WGS) entry which is preliminary data.</text>
</comment>
<evidence type="ECO:0000256" key="5">
    <source>
        <dbReference type="ARBA" id="ARBA00022989"/>
    </source>
</evidence>
<dbReference type="PANTHER" id="PTHR13285:SF18">
    <property type="entry name" value="PROTEIN-CYSTEINE N-PALMITOYLTRANSFERASE RASP"/>
    <property type="match status" value="1"/>
</dbReference>
<dbReference type="EMBL" id="QRVL01000008">
    <property type="protein sequence ID" value="RGS39672.1"/>
    <property type="molecule type" value="Genomic_DNA"/>
</dbReference>
<dbReference type="RefSeq" id="WP_118097624.1">
    <property type="nucleotide sequence ID" value="NZ_CAUGCI010000007.1"/>
</dbReference>
<keyword evidence="6 7" id="KW-0472">Membrane</keyword>
<dbReference type="Pfam" id="PF03062">
    <property type="entry name" value="MBOAT"/>
    <property type="match status" value="1"/>
</dbReference>
<dbReference type="PIRSF" id="PIRSF500217">
    <property type="entry name" value="AlgI"/>
    <property type="match status" value="1"/>
</dbReference>
<dbReference type="InterPro" id="IPR004299">
    <property type="entry name" value="MBOAT_fam"/>
</dbReference>
<feature type="transmembrane region" description="Helical" evidence="8">
    <location>
        <begin position="418"/>
        <end position="438"/>
    </location>
</feature>
<proteinExistence type="inferred from homology"/>
<feature type="transmembrane region" description="Helical" evidence="8">
    <location>
        <begin position="450"/>
        <end position="469"/>
    </location>
</feature>
<dbReference type="GO" id="GO:0042121">
    <property type="term" value="P:alginic acid biosynthetic process"/>
    <property type="evidence" value="ECO:0007669"/>
    <property type="project" value="InterPro"/>
</dbReference>
<feature type="transmembrane region" description="Helical" evidence="8">
    <location>
        <begin position="117"/>
        <end position="138"/>
    </location>
</feature>
<feature type="transmembrane region" description="Helical" evidence="8">
    <location>
        <begin position="390"/>
        <end position="412"/>
    </location>
</feature>
<evidence type="ECO:0000256" key="1">
    <source>
        <dbReference type="ARBA" id="ARBA00004651"/>
    </source>
</evidence>
<accession>A0A395V5Y1</accession>
<keyword evidence="4 8" id="KW-0812">Transmembrane</keyword>
<dbReference type="PIRSF" id="PIRSF016636">
    <property type="entry name" value="AlgI_DltB"/>
    <property type="match status" value="1"/>
</dbReference>
<evidence type="ECO:0000256" key="3">
    <source>
        <dbReference type="ARBA" id="ARBA00022475"/>
    </source>
</evidence>